<evidence type="ECO:0000256" key="2">
    <source>
        <dbReference type="SAM" id="MobiDB-lite"/>
    </source>
</evidence>
<feature type="region of interest" description="Disordered" evidence="2">
    <location>
        <begin position="1804"/>
        <end position="1845"/>
    </location>
</feature>
<evidence type="ECO:0000313" key="6">
    <source>
        <dbReference type="EMBL" id="CAD0193953.1"/>
    </source>
</evidence>
<feature type="compositionally biased region" description="Basic and acidic residues" evidence="2">
    <location>
        <begin position="119"/>
        <end position="128"/>
    </location>
</feature>
<dbReference type="InterPro" id="IPR025110">
    <property type="entry name" value="AMP-bd_C"/>
</dbReference>
<evidence type="ECO:0008006" key="8">
    <source>
        <dbReference type="Google" id="ProtNLM"/>
    </source>
</evidence>
<evidence type="ECO:0000256" key="1">
    <source>
        <dbReference type="ARBA" id="ARBA00007735"/>
    </source>
</evidence>
<evidence type="ECO:0000259" key="4">
    <source>
        <dbReference type="Pfam" id="PF23024"/>
    </source>
</evidence>
<gene>
    <name evidence="6" type="ORF">CINC_LOCUS249</name>
</gene>
<accession>A0A9N8KT28</accession>
<comment type="similarity">
    <text evidence="1">Belongs to the DIP2 family.</text>
</comment>
<dbReference type="Proteomes" id="UP001154114">
    <property type="component" value="Chromosome 1"/>
</dbReference>
<dbReference type="InterPro" id="IPR000873">
    <property type="entry name" value="AMP-dep_synth/lig_dom"/>
</dbReference>
<reference evidence="6" key="1">
    <citation type="submission" date="2021-12" db="EMBL/GenBank/DDBJ databases">
        <authorList>
            <person name="King R."/>
        </authorList>
    </citation>
    <scope>NUCLEOTIDE SEQUENCE</scope>
</reference>
<dbReference type="OrthoDB" id="69964at2759"/>
<feature type="compositionally biased region" description="Basic and acidic residues" evidence="2">
    <location>
        <begin position="1804"/>
        <end position="1817"/>
    </location>
</feature>
<dbReference type="Gene3D" id="3.40.50.12780">
    <property type="entry name" value="N-terminal domain of ligase-like"/>
    <property type="match status" value="3"/>
</dbReference>
<dbReference type="FunFam" id="3.30.300.30:FF:000001">
    <property type="entry name" value="DIP2 disco-interacting protein 2 homolog C"/>
    <property type="match status" value="1"/>
</dbReference>
<dbReference type="Gene3D" id="3.30.300.30">
    <property type="match status" value="2"/>
</dbReference>
<evidence type="ECO:0000313" key="7">
    <source>
        <dbReference type="Proteomes" id="UP001154114"/>
    </source>
</evidence>
<dbReference type="InterPro" id="IPR042099">
    <property type="entry name" value="ANL_N_sf"/>
</dbReference>
<feature type="region of interest" description="Disordered" evidence="2">
    <location>
        <begin position="33"/>
        <end position="128"/>
    </location>
</feature>
<feature type="domain" description="AMP-binding enzyme C-terminal" evidence="4">
    <location>
        <begin position="1719"/>
        <end position="1811"/>
    </location>
</feature>
<dbReference type="CDD" id="cd05905">
    <property type="entry name" value="Dip2"/>
    <property type="match status" value="1"/>
</dbReference>
<dbReference type="Pfam" id="PF23024">
    <property type="entry name" value="AMP-dom_DIP2-like"/>
    <property type="match status" value="1"/>
</dbReference>
<organism evidence="6 7">
    <name type="scientific">Chrysodeixis includens</name>
    <name type="common">Soybean looper</name>
    <name type="synonym">Pseudoplusia includens</name>
    <dbReference type="NCBI Taxonomy" id="689277"/>
    <lineage>
        <taxon>Eukaryota</taxon>
        <taxon>Metazoa</taxon>
        <taxon>Ecdysozoa</taxon>
        <taxon>Arthropoda</taxon>
        <taxon>Hexapoda</taxon>
        <taxon>Insecta</taxon>
        <taxon>Pterygota</taxon>
        <taxon>Neoptera</taxon>
        <taxon>Endopterygota</taxon>
        <taxon>Lepidoptera</taxon>
        <taxon>Glossata</taxon>
        <taxon>Ditrysia</taxon>
        <taxon>Noctuoidea</taxon>
        <taxon>Noctuidae</taxon>
        <taxon>Plusiinae</taxon>
        <taxon>Chrysodeixis</taxon>
    </lineage>
</organism>
<proteinExistence type="inferred from homology"/>
<evidence type="ECO:0000259" key="5">
    <source>
        <dbReference type="Pfam" id="PF24919"/>
    </source>
</evidence>
<dbReference type="PANTHER" id="PTHR22754">
    <property type="entry name" value="DISCO-INTERACTING PROTEIN 2 DIP2 -RELATED"/>
    <property type="match status" value="1"/>
</dbReference>
<keyword evidence="7" id="KW-1185">Reference proteome</keyword>
<feature type="domain" description="Meiotically up-regulated gene 62 protein-like alpha-beta" evidence="5">
    <location>
        <begin position="1100"/>
        <end position="1167"/>
    </location>
</feature>
<dbReference type="InterPro" id="IPR037337">
    <property type="entry name" value="Dip2-like_dom"/>
</dbReference>
<feature type="domain" description="AMP-dependent synthetase/ligase" evidence="3">
    <location>
        <begin position="762"/>
        <end position="988"/>
    </location>
</feature>
<dbReference type="SUPFAM" id="SSF56801">
    <property type="entry name" value="Acetyl-CoA synthetase-like"/>
    <property type="match status" value="3"/>
</dbReference>
<feature type="domain" description="AMP-dependent synthetase/ligase" evidence="3">
    <location>
        <begin position="1220"/>
        <end position="1629"/>
    </location>
</feature>
<evidence type="ECO:0000259" key="3">
    <source>
        <dbReference type="Pfam" id="PF00501"/>
    </source>
</evidence>
<dbReference type="PANTHER" id="PTHR22754:SF32">
    <property type="entry name" value="DISCO-INTERACTING PROTEIN 2"/>
    <property type="match status" value="1"/>
</dbReference>
<dbReference type="EMBL" id="LR824004">
    <property type="protein sequence ID" value="CAD0193953.1"/>
    <property type="molecule type" value="Genomic_DNA"/>
</dbReference>
<protein>
    <recommendedName>
        <fullName evidence="8">Disco-interacting protein 2</fullName>
    </recommendedName>
</protein>
<feature type="region of interest" description="Disordered" evidence="2">
    <location>
        <begin position="457"/>
        <end position="477"/>
    </location>
</feature>
<feature type="domain" description="AMP-dependent synthetase/ligase" evidence="3">
    <location>
        <begin position="360"/>
        <end position="504"/>
    </location>
</feature>
<dbReference type="Pfam" id="PF00501">
    <property type="entry name" value="AMP-binding"/>
    <property type="match status" value="3"/>
</dbReference>
<dbReference type="InterPro" id="IPR056881">
    <property type="entry name" value="Mug62_dom"/>
</dbReference>
<sequence length="1952" mass="212314">MLLTTALLQPGRIVKPLKVYTEVRQEAVQQALAEMQNRPKPSLPMPSKRTSMMAKSPDRERHDLSSSSDEDSCAGDSELPPPPELGSPPARRPAAPHPRAHPHPLPQPHHLREKKHAPRDRTEMRERTEIDLSEITHLPACEVGDTLQVFDDVPSYMGHCCAACRVRMFSWLGSEWGVLTRGLLSDIQPDVTHTSSGGRRGGALVADRVQCYAPPEDTGTGTGRWKVSAKIQQLLNTLKRPKRRPLPEFYEDDDIELELAANPKDPNAPKPEGGTMTPAVGEQLVVPSGLPRNLEAALQRYGTASFKANVATVLDPNGKLSNSLNYGKLLSRSLKIAHALLNKTFTSKTSSGGPLTGDNSIKPGDRVALVYPNNDPINFMCAFYGCLQAGIVPVPIEVPLTRRDAGLQQVGFLLGSCGIQYALTSDNCLKGLPKTSSGDVVSFRGWPSLQWVSTEKLPRPPRDWIPPPRPAEDSPAHIEHTSAADGSAMGVIVTSFYIQFLIRNELIDTSINSAERARLMAVGEWESGLWLQALPSTNVGTMLDNNTFRLAVSLRLGVPCVVSHLCQCGERVDCLGHHGLSCGRSAGRIPRHASINDIIRRALVTAGVPAVLEPNGLVRSDGKRPDGMSLLPWKLGRPLVWDATCVDTLAPSHVLSSAVAPGAAAGAAETLKRRKYNNLTGNYIFEPFGVETLGPWGPGARALYKELAKRLVDSTRDQRAGLYFAQRIGIAIQRGNAASLLGTFPAIDGDEDIFFDALASMLAHCRMLSVACNYTEGEHMVCVLDFKRETGLWHAVLASVLNGMHVIFIPYALMKVSPASWMHMITKYRASVAIVKSRDLHWGLLATRDHKELSLSSLRMLLVADGANPWSLSSCDQFLSVFQSKGVRGDAICPCACSSESLTVCVRRAGRGGASAGRGVLSMSGLSYGVVRVDAENSLTSLTLQDCGQVMPSCVIVVVKMEGLAYLCKTDEVGEICVLSGATGSGYWGLPGLTNTVFRVRPLDSDGEPIGEEHYVRSGLLGFLGPGGLVFVCGSRDGLMTVTGRKHNMDDIIATVLAVEPMKFIYRGRIAVFSVRVLRDERICIVAEQRPDCGEEESFQWMSRVLQAVDSIHQVGIYCLALVQPNYLPKTPLGGIHLSECKRRFLEGTLHPANVLMCPHTCVTNLPKPREIHSDVGPASVIVGNLVQGNRLASAQGRDMGYTDDSDAARKYQFISQILRWRAQSTSDHVIFTLLNSKGAVSKVLTCAELHKKAERIGNLLLEKGRVNTGDHVALIFPPGLDLICAFYGCLYVGAVPVTIRPPHPQNLHTTLPTVRMIVDVSKATLVLSNQSVIKLLRSKEASNVLDSKAWPLTLDTDDMPKKKLPILYRAPTAEMLAYLDFSVSTTGMLAGIKMSHAAVTSLCRSMKIACELYPSRHIALCLDPYCGLGFALWCLSSIYSGHHSILIPPSEVEINPALWLSAVSQYKVRDTFCSYGVMELCTKGLGSSVNQLKTKGISLSCVRTCVVVAEERPRINLTNSFSKLFSALGLSPRAVSTSFGCRVNIAICLQGASSPEPSTVYVDLRALRNDRVSLVERGSPHSLCLMESGKLLPGVKVITANPETKGQCGDSHLGEIWVQSPHNASGYFTIYGDECDYADHFSAQLVTGNTGEVYARTGYLGFLRRTEISTTSHVSDDTSMMTRDSDTESLASACGSININAETHDTHDAVFVVGALDETIMLRGMRYHPIDIENSVMRCHKKIAECAVFTWTNLLVVVVELDGNDSEALNLVPLVTNTVLEEHHLIVGVVVVVDPGVVPINSRGEKQRMHLRDGPRGRAVPRAPPAAPPRAAKSPPELGPRLPPAPDPIAKCFKTFEREPRAVQAALHTTSYQIAPHDDSVLNFRNVKLSRLSCVRTLAKPQQAVTISNDGVIALVCVGLQARWPIRLIRLEPNVLRGLEFTTNAKRVDAA</sequence>
<dbReference type="Pfam" id="PF24919">
    <property type="entry name" value="Mug62"/>
    <property type="match status" value="1"/>
</dbReference>
<feature type="compositionally biased region" description="Basic residues" evidence="2">
    <location>
        <begin position="109"/>
        <end position="118"/>
    </location>
</feature>
<dbReference type="InterPro" id="IPR045851">
    <property type="entry name" value="AMP-bd_C_sf"/>
</dbReference>
<name>A0A9N8KT28_CHRIL</name>